<evidence type="ECO:0000313" key="1">
    <source>
        <dbReference type="EMBL" id="QJA97002.1"/>
    </source>
</evidence>
<gene>
    <name evidence="1" type="ORF">MM415B06883_0008</name>
</gene>
<accession>A0A6M3LU34</accession>
<organism evidence="1">
    <name type="scientific">viral metagenome</name>
    <dbReference type="NCBI Taxonomy" id="1070528"/>
    <lineage>
        <taxon>unclassified sequences</taxon>
        <taxon>metagenomes</taxon>
        <taxon>organismal metagenomes</taxon>
    </lineage>
</organism>
<sequence>MGFICDKCGKDVNIVKIMSSNVYHCLDCFEDIRECYYCHKTKPVKHCQWFSSWTSNFPDDDYGSKFYEKHTCYACDDCRKKYKVELYSKDLKG</sequence>
<reference evidence="1" key="1">
    <citation type="submission" date="2020-03" db="EMBL/GenBank/DDBJ databases">
        <title>The deep terrestrial virosphere.</title>
        <authorList>
            <person name="Holmfeldt K."/>
            <person name="Nilsson E."/>
            <person name="Simone D."/>
            <person name="Lopez-Fernandez M."/>
            <person name="Wu X."/>
            <person name="de Brujin I."/>
            <person name="Lundin D."/>
            <person name="Andersson A."/>
            <person name="Bertilsson S."/>
            <person name="Dopson M."/>
        </authorList>
    </citation>
    <scope>NUCLEOTIDE SEQUENCE</scope>
    <source>
        <strain evidence="1">MM415B06883</strain>
    </source>
</reference>
<dbReference type="AlphaFoldDB" id="A0A6M3LU34"/>
<dbReference type="EMBL" id="MT143453">
    <property type="protein sequence ID" value="QJA97002.1"/>
    <property type="molecule type" value="Genomic_DNA"/>
</dbReference>
<proteinExistence type="predicted"/>
<name>A0A6M3LU34_9ZZZZ</name>
<protein>
    <submittedName>
        <fullName evidence="1">Uncharacterized protein</fullName>
    </submittedName>
</protein>